<dbReference type="STRING" id="523850.TON_0046"/>
<name>B6YSJ3_THEON</name>
<keyword evidence="2" id="KW-1185">Reference proteome</keyword>
<reference evidence="1 2" key="1">
    <citation type="journal article" date="2008" name="J. Bacteriol.">
        <title>The complete genome sequence of Thermococcus onnurineus NA1 reveals a mixed heterotrophic and carboxydotrophic metabolism.</title>
        <authorList>
            <person name="Lee H.S."/>
            <person name="Kang S.G."/>
            <person name="Bae S.S."/>
            <person name="Lim J.K."/>
            <person name="Cho Y."/>
            <person name="Kim Y.J."/>
            <person name="Jeon J.H."/>
            <person name="Cha S.S."/>
            <person name="Kwon K.K."/>
            <person name="Kim H.T."/>
            <person name="Park C.J."/>
            <person name="Lee H.W."/>
            <person name="Kim S.I."/>
            <person name="Chun J."/>
            <person name="Colwell R.R."/>
            <person name="Kim S.J."/>
            <person name="Lee J.H."/>
        </authorList>
    </citation>
    <scope>NUCLEOTIDE SEQUENCE [LARGE SCALE GENOMIC DNA]</scope>
    <source>
        <strain evidence="1 2">NA1</strain>
    </source>
</reference>
<dbReference type="EMBL" id="CP000855">
    <property type="protein sequence ID" value="ACJ15530.1"/>
    <property type="molecule type" value="Genomic_DNA"/>
</dbReference>
<dbReference type="HOGENOM" id="CLU_059142_0_0_2"/>
<evidence type="ECO:0000313" key="2">
    <source>
        <dbReference type="Proteomes" id="UP000002727"/>
    </source>
</evidence>
<dbReference type="KEGG" id="ton:TON_0046"/>
<sequence length="284" mass="32284">MSMEDVLVPRERHDAVVLIGVDRWENVEFIKVYAVSEEIAKKTLEEFFNARGLFPGDYRLVSRGHEEVGERKVITTKTEGSLSAALARLGLKLLSNGVLYLENIERLYQFTLVSETLYERIASETTTKESRRVKIKGPVDELEALSLGLDAIVENLRGVELSEFLPENALLLREPPVERVVELLSGERDYPLIVETKDLKKYAPLDFPVVLRLPPLTVEEFTAELSQRLGFDVDSRYFLSYPPERLNLRNVEALAKLVRALMEKKGLSEKDVLELAVRLNLGEL</sequence>
<organism evidence="1 2">
    <name type="scientific">Thermococcus onnurineus (strain NA1)</name>
    <dbReference type="NCBI Taxonomy" id="523850"/>
    <lineage>
        <taxon>Archaea</taxon>
        <taxon>Methanobacteriati</taxon>
        <taxon>Methanobacteriota</taxon>
        <taxon>Thermococci</taxon>
        <taxon>Thermococcales</taxon>
        <taxon>Thermococcaceae</taxon>
        <taxon>Thermococcus</taxon>
    </lineage>
</organism>
<protein>
    <submittedName>
        <fullName evidence="1">Uncharacterized protein</fullName>
    </submittedName>
</protein>
<dbReference type="Proteomes" id="UP000002727">
    <property type="component" value="Chromosome"/>
</dbReference>
<accession>B6YSJ3</accession>
<dbReference type="eggNOG" id="arCOG05771">
    <property type="taxonomic scope" value="Archaea"/>
</dbReference>
<dbReference type="AlphaFoldDB" id="B6YSJ3"/>
<dbReference type="PATRIC" id="fig|523850.10.peg.46"/>
<gene>
    <name evidence="1" type="ordered locus">TON_0046</name>
</gene>
<evidence type="ECO:0000313" key="1">
    <source>
        <dbReference type="EMBL" id="ACJ15530.1"/>
    </source>
</evidence>
<proteinExistence type="predicted"/>